<dbReference type="EMBL" id="CAUYUJ010006569">
    <property type="protein sequence ID" value="CAK0817845.1"/>
    <property type="molecule type" value="Genomic_DNA"/>
</dbReference>
<organism evidence="1 2">
    <name type="scientific">Prorocentrum cordatum</name>
    <dbReference type="NCBI Taxonomy" id="2364126"/>
    <lineage>
        <taxon>Eukaryota</taxon>
        <taxon>Sar</taxon>
        <taxon>Alveolata</taxon>
        <taxon>Dinophyceae</taxon>
        <taxon>Prorocentrales</taxon>
        <taxon>Prorocentraceae</taxon>
        <taxon>Prorocentrum</taxon>
    </lineage>
</organism>
<dbReference type="Proteomes" id="UP001189429">
    <property type="component" value="Unassembled WGS sequence"/>
</dbReference>
<comment type="caution">
    <text evidence="1">The sequence shown here is derived from an EMBL/GenBank/DDBJ whole genome shotgun (WGS) entry which is preliminary data.</text>
</comment>
<name>A0ABN9RGF8_9DINO</name>
<keyword evidence="2" id="KW-1185">Reference proteome</keyword>
<gene>
    <name evidence="1" type="ORF">PCOR1329_LOCUS20306</name>
</gene>
<evidence type="ECO:0000313" key="1">
    <source>
        <dbReference type="EMBL" id="CAK0817845.1"/>
    </source>
</evidence>
<accession>A0ABN9RGF8</accession>
<protein>
    <submittedName>
        <fullName evidence="1">Uncharacterized protein</fullName>
    </submittedName>
</protein>
<proteinExistence type="predicted"/>
<sequence length="158" mass="17028">MSFPEKQKNCFSIVRADFLGRHWTPLAWRGGAGRAARARGPTPTQEIRADLWKLVSMPLCCSIPCGGALLRHSAAAVAATLRACRWKMSCSGARASHLRRAELPTSGAADSPLRTDTVVNFCSACRGGAAALATRHALQADSAPLRFVRREAKKNSVR</sequence>
<reference evidence="1" key="1">
    <citation type="submission" date="2023-10" db="EMBL/GenBank/DDBJ databases">
        <authorList>
            <person name="Chen Y."/>
            <person name="Shah S."/>
            <person name="Dougan E. K."/>
            <person name="Thang M."/>
            <person name="Chan C."/>
        </authorList>
    </citation>
    <scope>NUCLEOTIDE SEQUENCE [LARGE SCALE GENOMIC DNA]</scope>
</reference>
<evidence type="ECO:0000313" key="2">
    <source>
        <dbReference type="Proteomes" id="UP001189429"/>
    </source>
</evidence>